<dbReference type="eggNOG" id="ENOG5030T18">
    <property type="taxonomic scope" value="Bacteria"/>
</dbReference>
<proteinExistence type="predicted"/>
<name>D0MII3_RHOM4</name>
<keyword evidence="2" id="KW-1185">Reference proteome</keyword>
<organism evidence="1 2">
    <name type="scientific">Rhodothermus marinus (strain ATCC 43812 / DSM 4252 / R-10)</name>
    <name type="common">Rhodothermus obamensis</name>
    <dbReference type="NCBI Taxonomy" id="518766"/>
    <lineage>
        <taxon>Bacteria</taxon>
        <taxon>Pseudomonadati</taxon>
        <taxon>Rhodothermota</taxon>
        <taxon>Rhodothermia</taxon>
        <taxon>Rhodothermales</taxon>
        <taxon>Rhodothermaceae</taxon>
        <taxon>Rhodothermus</taxon>
    </lineage>
</organism>
<dbReference type="AlphaFoldDB" id="D0MII3"/>
<dbReference type="OrthoDB" id="1495525at2"/>
<dbReference type="EMBL" id="CP001807">
    <property type="protein sequence ID" value="ACY48291.1"/>
    <property type="molecule type" value="Genomic_DNA"/>
</dbReference>
<dbReference type="KEGG" id="rmr:Rmar_1402"/>
<dbReference type="Proteomes" id="UP000002221">
    <property type="component" value="Chromosome"/>
</dbReference>
<gene>
    <name evidence="1" type="ordered locus">Rmar_1402</name>
</gene>
<sequence length="149" mass="16766">MPDRITEHLDEDGRRFVIRAPAEADADDLLEASHHQFILTHWEELAAASLTGYRQAGRGVLVVGEATPPRNRALRHGFMIHRLAYAPQDVLAPAQELPPLRWLLDQLDRYDPNQTVLLLFTTEDDSHAYAVEGEPPPPDALRFVQASNN</sequence>
<reference evidence="1 2" key="1">
    <citation type="journal article" date="2009" name="Stand. Genomic Sci.">
        <title>Complete genome sequence of Rhodothermus marinus type strain (R-10).</title>
        <authorList>
            <person name="Nolan M."/>
            <person name="Tindall B.J."/>
            <person name="Pomrenke H."/>
            <person name="Lapidus A."/>
            <person name="Copeland A."/>
            <person name="Glavina Del Rio T."/>
            <person name="Lucas S."/>
            <person name="Chen F."/>
            <person name="Tice H."/>
            <person name="Cheng J.F."/>
            <person name="Saunders E."/>
            <person name="Han C."/>
            <person name="Bruce D."/>
            <person name="Goodwin L."/>
            <person name="Chain P."/>
            <person name="Pitluck S."/>
            <person name="Ovchinikova G."/>
            <person name="Pati A."/>
            <person name="Ivanova N."/>
            <person name="Mavromatis K."/>
            <person name="Chen A."/>
            <person name="Palaniappan K."/>
            <person name="Land M."/>
            <person name="Hauser L."/>
            <person name="Chang Y.J."/>
            <person name="Jeffries C.D."/>
            <person name="Brettin T."/>
            <person name="Goker M."/>
            <person name="Bristow J."/>
            <person name="Eisen J.A."/>
            <person name="Markowitz V."/>
            <person name="Hugenholtz P."/>
            <person name="Kyrpides N.C."/>
            <person name="Klenk H.P."/>
            <person name="Detter J.C."/>
        </authorList>
    </citation>
    <scope>NUCLEOTIDE SEQUENCE [LARGE SCALE GENOMIC DNA]</scope>
    <source>
        <strain evidence="2">ATCC 43812 / DSM 4252 / R-10</strain>
    </source>
</reference>
<accession>D0MII3</accession>
<protein>
    <submittedName>
        <fullName evidence="1">Uncharacterized protein</fullName>
    </submittedName>
</protein>
<evidence type="ECO:0000313" key="2">
    <source>
        <dbReference type="Proteomes" id="UP000002221"/>
    </source>
</evidence>
<dbReference type="HOGENOM" id="CLU_1748233_0_0_10"/>
<dbReference type="STRING" id="518766.Rmar_1402"/>
<dbReference type="RefSeq" id="WP_012843902.1">
    <property type="nucleotide sequence ID" value="NC_013501.1"/>
</dbReference>
<evidence type="ECO:0000313" key="1">
    <source>
        <dbReference type="EMBL" id="ACY48291.1"/>
    </source>
</evidence>